<evidence type="ECO:0000256" key="1">
    <source>
        <dbReference type="SAM" id="Phobius"/>
    </source>
</evidence>
<dbReference type="EMBL" id="GBRH01206501">
    <property type="protein sequence ID" value="JAD91394.1"/>
    <property type="molecule type" value="Transcribed_RNA"/>
</dbReference>
<accession>A0A0A9DS30</accession>
<proteinExistence type="predicted"/>
<protein>
    <submittedName>
        <fullName evidence="2">Uncharacterized protein</fullName>
    </submittedName>
</protein>
<evidence type="ECO:0000313" key="2">
    <source>
        <dbReference type="EMBL" id="JAD91394.1"/>
    </source>
</evidence>
<reference evidence="2" key="2">
    <citation type="journal article" date="2015" name="Data Brief">
        <title>Shoot transcriptome of the giant reed, Arundo donax.</title>
        <authorList>
            <person name="Barrero R.A."/>
            <person name="Guerrero F.D."/>
            <person name="Moolhuijzen P."/>
            <person name="Goolsby J.A."/>
            <person name="Tidwell J."/>
            <person name="Bellgard S.E."/>
            <person name="Bellgard M.I."/>
        </authorList>
    </citation>
    <scope>NUCLEOTIDE SEQUENCE</scope>
    <source>
        <tissue evidence="2">Shoot tissue taken approximately 20 cm above the soil surface</tissue>
    </source>
</reference>
<sequence>MSMYYSHGLIFVRVSINPLSYILFVGLSSLQRNPYGHIRKKPAAAGACLNEYQPDERKRQALTGTTPYHYLCTHFSFILT</sequence>
<organism evidence="2">
    <name type="scientific">Arundo donax</name>
    <name type="common">Giant reed</name>
    <name type="synonym">Donax arundinaceus</name>
    <dbReference type="NCBI Taxonomy" id="35708"/>
    <lineage>
        <taxon>Eukaryota</taxon>
        <taxon>Viridiplantae</taxon>
        <taxon>Streptophyta</taxon>
        <taxon>Embryophyta</taxon>
        <taxon>Tracheophyta</taxon>
        <taxon>Spermatophyta</taxon>
        <taxon>Magnoliopsida</taxon>
        <taxon>Liliopsida</taxon>
        <taxon>Poales</taxon>
        <taxon>Poaceae</taxon>
        <taxon>PACMAD clade</taxon>
        <taxon>Arundinoideae</taxon>
        <taxon>Arundineae</taxon>
        <taxon>Arundo</taxon>
    </lineage>
</organism>
<dbReference type="AlphaFoldDB" id="A0A0A9DS30"/>
<feature type="transmembrane region" description="Helical" evidence="1">
    <location>
        <begin position="6"/>
        <end position="30"/>
    </location>
</feature>
<name>A0A0A9DS30_ARUDO</name>
<keyword evidence="1" id="KW-0472">Membrane</keyword>
<keyword evidence="1" id="KW-1133">Transmembrane helix</keyword>
<keyword evidence="1" id="KW-0812">Transmembrane</keyword>
<reference evidence="2" key="1">
    <citation type="submission" date="2014-09" db="EMBL/GenBank/DDBJ databases">
        <authorList>
            <person name="Magalhaes I.L.F."/>
            <person name="Oliveira U."/>
            <person name="Santos F.R."/>
            <person name="Vidigal T.H.D.A."/>
            <person name="Brescovit A.D."/>
            <person name="Santos A.J."/>
        </authorList>
    </citation>
    <scope>NUCLEOTIDE SEQUENCE</scope>
    <source>
        <tissue evidence="2">Shoot tissue taken approximately 20 cm above the soil surface</tissue>
    </source>
</reference>